<feature type="compositionally biased region" description="Low complexity" evidence="2">
    <location>
        <begin position="40"/>
        <end position="50"/>
    </location>
</feature>
<proteinExistence type="inferred from homology"/>
<reference evidence="3" key="1">
    <citation type="submission" date="2017-09" db="EMBL/GenBank/DDBJ databases">
        <title>Complete Genome Sequence of ansamitocin-producing Bacterium Actinosynnema pretiosum X47.</title>
        <authorList>
            <person name="Cao G."/>
            <person name="Zong G."/>
            <person name="Zhong C."/>
            <person name="Fu J."/>
        </authorList>
    </citation>
    <scope>NUCLEOTIDE SEQUENCE [LARGE SCALE GENOMIC DNA]</scope>
    <source>
        <strain evidence="3">X47</strain>
    </source>
</reference>
<feature type="compositionally biased region" description="Basic and acidic residues" evidence="2">
    <location>
        <begin position="199"/>
        <end position="236"/>
    </location>
</feature>
<dbReference type="Gene3D" id="1.10.630.10">
    <property type="entry name" value="Cytochrome P450"/>
    <property type="match status" value="3"/>
</dbReference>
<feature type="region of interest" description="Disordered" evidence="2">
    <location>
        <begin position="306"/>
        <end position="372"/>
    </location>
</feature>
<dbReference type="Proteomes" id="UP000218505">
    <property type="component" value="Chromosome"/>
</dbReference>
<dbReference type="PANTHER" id="PTHR46696:SF1">
    <property type="entry name" value="CYTOCHROME P450 YJIB-RELATED"/>
    <property type="match status" value="1"/>
</dbReference>
<dbReference type="GO" id="GO:0016705">
    <property type="term" value="F:oxidoreductase activity, acting on paired donors, with incorporation or reduction of molecular oxygen"/>
    <property type="evidence" value="ECO:0007669"/>
    <property type="project" value="InterPro"/>
</dbReference>
<evidence type="ECO:0000313" key="4">
    <source>
        <dbReference type="Proteomes" id="UP000218505"/>
    </source>
</evidence>
<gene>
    <name evidence="3" type="ORF">CNX65_12415</name>
</gene>
<feature type="compositionally biased region" description="Gly residues" evidence="2">
    <location>
        <begin position="154"/>
        <end position="171"/>
    </location>
</feature>
<evidence type="ECO:0008006" key="5">
    <source>
        <dbReference type="Google" id="ProtNLM"/>
    </source>
</evidence>
<dbReference type="GO" id="GO:0005506">
    <property type="term" value="F:iron ion binding"/>
    <property type="evidence" value="ECO:0007669"/>
    <property type="project" value="InterPro"/>
</dbReference>
<dbReference type="RefSeq" id="WP_096492922.1">
    <property type="nucleotide sequence ID" value="NZ_CP023445.1"/>
</dbReference>
<dbReference type="KEGG" id="apre:CNX65_12415"/>
<comment type="similarity">
    <text evidence="1">Belongs to the cytochrome P450 family.</text>
</comment>
<feature type="compositionally biased region" description="Basic and acidic residues" evidence="2">
    <location>
        <begin position="257"/>
        <end position="280"/>
    </location>
</feature>
<name>A0A290Z4Q0_9PSEU</name>
<evidence type="ECO:0000256" key="2">
    <source>
        <dbReference type="SAM" id="MobiDB-lite"/>
    </source>
</evidence>
<feature type="region of interest" description="Disordered" evidence="2">
    <location>
        <begin position="40"/>
        <end position="66"/>
    </location>
</feature>
<feature type="compositionally biased region" description="Pro residues" evidence="2">
    <location>
        <begin position="51"/>
        <end position="62"/>
    </location>
</feature>
<evidence type="ECO:0000313" key="3">
    <source>
        <dbReference type="EMBL" id="ATE53997.1"/>
    </source>
</evidence>
<dbReference type="AlphaFoldDB" id="A0A290Z4Q0"/>
<dbReference type="SUPFAM" id="SSF48264">
    <property type="entry name" value="Cytochrome P450"/>
    <property type="match status" value="2"/>
</dbReference>
<protein>
    <recommendedName>
        <fullName evidence="5">Cytochrome P450</fullName>
    </recommendedName>
</protein>
<dbReference type="GO" id="GO:0020037">
    <property type="term" value="F:heme binding"/>
    <property type="evidence" value="ECO:0007669"/>
    <property type="project" value="InterPro"/>
</dbReference>
<dbReference type="GO" id="GO:0004497">
    <property type="term" value="F:monooxygenase activity"/>
    <property type="evidence" value="ECO:0007669"/>
    <property type="project" value="InterPro"/>
</dbReference>
<dbReference type="EMBL" id="CP023445">
    <property type="protein sequence ID" value="ATE53997.1"/>
    <property type="molecule type" value="Genomic_DNA"/>
</dbReference>
<feature type="region of interest" description="Disordered" evidence="2">
    <location>
        <begin position="147"/>
        <end position="171"/>
    </location>
</feature>
<keyword evidence="4" id="KW-1185">Reference proteome</keyword>
<organism evidence="3 4">
    <name type="scientific">Actinosynnema pretiosum</name>
    <dbReference type="NCBI Taxonomy" id="42197"/>
    <lineage>
        <taxon>Bacteria</taxon>
        <taxon>Bacillati</taxon>
        <taxon>Actinomycetota</taxon>
        <taxon>Actinomycetes</taxon>
        <taxon>Pseudonocardiales</taxon>
        <taxon>Pseudonocardiaceae</taxon>
        <taxon>Actinosynnema</taxon>
    </lineage>
</organism>
<feature type="region of interest" description="Disordered" evidence="2">
    <location>
        <begin position="187"/>
        <end position="243"/>
    </location>
</feature>
<dbReference type="PANTHER" id="PTHR46696">
    <property type="entry name" value="P450, PUTATIVE (EUROFUNG)-RELATED"/>
    <property type="match status" value="1"/>
</dbReference>
<accession>A0A290Z4Q0</accession>
<feature type="region of interest" description="Disordered" evidence="2">
    <location>
        <begin position="1"/>
        <end position="20"/>
    </location>
</feature>
<sequence length="559" mass="59280">MPFPAHRVLRRPQATSPAPAQVTRWRGAWLVIGEAEARAALTDPRLRPTTPAAPPEQPPPDPSRSHARLRRFTARVVTARHVERVRPRTTSTAKALLDLMANGGEPVDLVTGVARRLAVATACQVLGIPERDRAELRELVEELHAARKAATGSQGAGRRGTGRAGFAGTGPGWAEIARAELGVTDARPDRTAQGSSGPHHADRDHADRDHADRDHAGRDHAGRDHAGRDHAGRDHAAPTGGVPGWAAAARAEWGLEDRPAGGRSAGDRSAGDRSAGERLPGEWSGGDRSGGRIAWDEVVRGADDTERAALLPTTRGRERPALKCLTWDPPAPGQATPDHAAPDRPAPDRPASDHPTRETPGTPAPHPARAESDLRRYFAALGRRRRTAPEGDLISTLATASVDGDRLDDDDLADLGALLLTSAHGATADRIAATAHTLLTHPADLAWLRRNPEHLPAALDALPPPTRRPRGPALAEADVELGGVLIRAGERVHVSALAAHPAAAPRPAPPWVGARLARMDLEVAIGALLPRFPGLRLAVDADQVPWRHGAPESLPVAWS</sequence>
<evidence type="ECO:0000256" key="1">
    <source>
        <dbReference type="ARBA" id="ARBA00010617"/>
    </source>
</evidence>
<feature type="region of interest" description="Disordered" evidence="2">
    <location>
        <begin position="257"/>
        <end position="291"/>
    </location>
</feature>
<feature type="compositionally biased region" description="Basic and acidic residues" evidence="2">
    <location>
        <begin position="340"/>
        <end position="357"/>
    </location>
</feature>
<dbReference type="InterPro" id="IPR036396">
    <property type="entry name" value="Cyt_P450_sf"/>
</dbReference>